<dbReference type="SUPFAM" id="SSF47370">
    <property type="entry name" value="Bromodomain"/>
    <property type="match status" value="1"/>
</dbReference>
<evidence type="ECO:0000256" key="3">
    <source>
        <dbReference type="ARBA" id="ARBA00022840"/>
    </source>
</evidence>
<gene>
    <name evidence="8" type="ORF">ElyMa_006344900</name>
</gene>
<dbReference type="PANTHER" id="PTHR23069:SF0">
    <property type="entry name" value="TAT-BINDING HOMOLOG 7"/>
    <property type="match status" value="1"/>
</dbReference>
<dbReference type="GO" id="GO:0005524">
    <property type="term" value="F:ATP binding"/>
    <property type="evidence" value="ECO:0007669"/>
    <property type="project" value="UniProtKB-KW"/>
</dbReference>
<feature type="compositionally biased region" description="Polar residues" evidence="6">
    <location>
        <begin position="781"/>
        <end position="798"/>
    </location>
</feature>
<dbReference type="InterPro" id="IPR045199">
    <property type="entry name" value="ATAD2-like"/>
</dbReference>
<dbReference type="Gene3D" id="3.40.50.300">
    <property type="entry name" value="P-loop containing nucleotide triphosphate hydrolases"/>
    <property type="match status" value="1"/>
</dbReference>
<organism evidence="8 9">
    <name type="scientific">Elysia marginata</name>
    <dbReference type="NCBI Taxonomy" id="1093978"/>
    <lineage>
        <taxon>Eukaryota</taxon>
        <taxon>Metazoa</taxon>
        <taxon>Spiralia</taxon>
        <taxon>Lophotrochozoa</taxon>
        <taxon>Mollusca</taxon>
        <taxon>Gastropoda</taxon>
        <taxon>Heterobranchia</taxon>
        <taxon>Euthyneura</taxon>
        <taxon>Panpulmonata</taxon>
        <taxon>Sacoglossa</taxon>
        <taxon>Placobranchoidea</taxon>
        <taxon>Plakobranchidae</taxon>
        <taxon>Elysia</taxon>
    </lineage>
</organism>
<evidence type="ECO:0000313" key="8">
    <source>
        <dbReference type="EMBL" id="GFR98220.1"/>
    </source>
</evidence>
<evidence type="ECO:0000313" key="9">
    <source>
        <dbReference type="Proteomes" id="UP000762676"/>
    </source>
</evidence>
<feature type="compositionally biased region" description="Basic and acidic residues" evidence="6">
    <location>
        <begin position="1087"/>
        <end position="1099"/>
    </location>
</feature>
<dbReference type="PRINTS" id="PR00503">
    <property type="entry name" value="BROMODOMAIN"/>
</dbReference>
<keyword evidence="4 5" id="KW-0103">Bromodomain</keyword>
<feature type="compositionally biased region" description="Basic residues" evidence="6">
    <location>
        <begin position="862"/>
        <end position="882"/>
    </location>
</feature>
<dbReference type="Pfam" id="PF00004">
    <property type="entry name" value="AAA"/>
    <property type="match status" value="1"/>
</dbReference>
<feature type="compositionally biased region" description="Polar residues" evidence="6">
    <location>
        <begin position="1032"/>
        <end position="1053"/>
    </location>
</feature>
<feature type="region of interest" description="Disordered" evidence="6">
    <location>
        <begin position="700"/>
        <end position="927"/>
    </location>
</feature>
<dbReference type="Proteomes" id="UP000762676">
    <property type="component" value="Unassembled WGS sequence"/>
</dbReference>
<evidence type="ECO:0000256" key="4">
    <source>
        <dbReference type="ARBA" id="ARBA00023117"/>
    </source>
</evidence>
<dbReference type="InterPro" id="IPR001487">
    <property type="entry name" value="Bromodomain"/>
</dbReference>
<dbReference type="GO" id="GO:0003682">
    <property type="term" value="F:chromatin binding"/>
    <property type="evidence" value="ECO:0007669"/>
    <property type="project" value="TreeGrafter"/>
</dbReference>
<dbReference type="Pfam" id="PF00439">
    <property type="entry name" value="Bromodomain"/>
    <property type="match status" value="1"/>
</dbReference>
<comment type="caution">
    <text evidence="8">The sequence shown here is derived from an EMBL/GenBank/DDBJ whole genome shotgun (WGS) entry which is preliminary data.</text>
</comment>
<feature type="compositionally biased region" description="Polar residues" evidence="6">
    <location>
        <begin position="726"/>
        <end position="735"/>
    </location>
</feature>
<keyword evidence="2" id="KW-0547">Nucleotide-binding</keyword>
<dbReference type="InterPro" id="IPR018359">
    <property type="entry name" value="Bromodomain_CS"/>
</dbReference>
<dbReference type="GO" id="GO:0006334">
    <property type="term" value="P:nucleosome assembly"/>
    <property type="evidence" value="ECO:0007669"/>
    <property type="project" value="TreeGrafter"/>
</dbReference>
<reference evidence="8 9" key="1">
    <citation type="journal article" date="2021" name="Elife">
        <title>Chloroplast acquisition without the gene transfer in kleptoplastic sea slugs, Plakobranchus ocellatus.</title>
        <authorList>
            <person name="Maeda T."/>
            <person name="Takahashi S."/>
            <person name="Yoshida T."/>
            <person name="Shimamura S."/>
            <person name="Takaki Y."/>
            <person name="Nagai Y."/>
            <person name="Toyoda A."/>
            <person name="Suzuki Y."/>
            <person name="Arimoto A."/>
            <person name="Ishii H."/>
            <person name="Satoh N."/>
            <person name="Nishiyama T."/>
            <person name="Hasebe M."/>
            <person name="Maruyama T."/>
            <person name="Minagawa J."/>
            <person name="Obokata J."/>
            <person name="Shigenobu S."/>
        </authorList>
    </citation>
    <scope>NUCLEOTIDE SEQUENCE [LARGE SCALE GENOMIC DNA]</scope>
</reference>
<dbReference type="GO" id="GO:0016887">
    <property type="term" value="F:ATP hydrolysis activity"/>
    <property type="evidence" value="ECO:0007669"/>
    <property type="project" value="InterPro"/>
</dbReference>
<dbReference type="AlphaFoldDB" id="A0AAV4HNR1"/>
<dbReference type="SUPFAM" id="SSF52540">
    <property type="entry name" value="P-loop containing nucleoside triphosphate hydrolases"/>
    <property type="match status" value="1"/>
</dbReference>
<dbReference type="InterPro" id="IPR027417">
    <property type="entry name" value="P-loop_NTPase"/>
</dbReference>
<feature type="domain" description="Bromo" evidence="7">
    <location>
        <begin position="596"/>
        <end position="666"/>
    </location>
</feature>
<keyword evidence="3" id="KW-0067">ATP-binding</keyword>
<feature type="compositionally biased region" description="Polar residues" evidence="6">
    <location>
        <begin position="852"/>
        <end position="861"/>
    </location>
</feature>
<dbReference type="InterPro" id="IPR003959">
    <property type="entry name" value="ATPase_AAA_core"/>
</dbReference>
<dbReference type="PROSITE" id="PS00633">
    <property type="entry name" value="BROMODOMAIN_1"/>
    <property type="match status" value="1"/>
</dbReference>
<feature type="compositionally biased region" description="Basic and acidic residues" evidence="6">
    <location>
        <begin position="991"/>
        <end position="1006"/>
    </location>
</feature>
<dbReference type="Gene3D" id="1.20.920.10">
    <property type="entry name" value="Bromodomain-like"/>
    <property type="match status" value="1"/>
</dbReference>
<feature type="compositionally biased region" description="Basic and acidic residues" evidence="6">
    <location>
        <begin position="750"/>
        <end position="765"/>
    </location>
</feature>
<sequence>MLFSCATTRPTIFRPRLMLVGSEGQGQTTHLAPAIIHQMENLPCHVLDLPTLYAVTAKTPEESCANVFHEAKRKCPSILYLPYMDQWWDVMADTLRATLLTLIHDLDPALPLLLLATSERPYHMLDPMLRSLFSMYSCEVNIMRNPNKEERHGFFKDLLLSQAFKAPPQKKQAEVMLNLLTKHPNDIQKKRNKPKLSKSKGHKCLPNFIYPFGKFESSESQPGNKGIEVDRVHTLNKKCTRRGVNIPMKNASDSLAKLDNLKLKLYNPPCVNPCHRMVLRSRAHLINHLNSNQSARIWQPPITCAVYKSSCPALRSDRFTRLRSTRACSKTWHKKVFKRSVPCHQRNFKKPNNAPCQVTKCIKMPSLQTKLSTSKAWNYPNQELSSRHERYTRRLQRLEARMCELTNRHPSDWADKHRSDFCALSARHLRYLRRLRRVESALHKAHAGGEHLQRHCPPSTSAQSSLSCGSFQMLYKKKDKLDKFERNFSLPLNLKALAAPQIGKRHQKTHKRATLKSVQRKKCGKNSASFMAKLHCNLSKKRRNHCAQHMLESLPLAAPPKPRDLSPEELALLEEKEELTLMELRIFLRDVLNKLGTDKKFSIFAKPVNIEDAADYYDIIEHPMDLSSMMAKIDLHEYSTVRDFLNDVDLICSNALEYNPDRGPMDRVIRHRACALKDTAYAIIKTELDKEFEKTCAEIQESRKRRGQKSSTVPNFYNTRLKHGNSSRPQTSAAATASYLDKPQLTRTIPKPDGERFSRRVRGLDTDPVPPLESVEKVFKSSRSAASPTRENMSSGNSKENRDDDSVLSKKEQDEEDKGHSDTEAIKTSKEASDTSKTLENSIAEETKDAKTNNTASSVNSSKKKRSACVWCRPKRKRRRLGLPKSAGKTDGNEKDDAGDSNEEDGDLSMEDEEEVENEIQLSNLGVDQQLAIDTSECAGKMTGAKNFVPKGKSTCSPASVPLGVNTRRSSMSPRLATMTPHQASKTANNVKDEKSKTETSVKETDNTYPHPEGVDSIASKNTKGLLLKSSAEGSSSTPSQGHASSSVGSETTAELGARDKPSVVKRLDLDMVITDSGHGSSLESNGDSRDSTDHKDGLRVQGSSPISKALPAIEALVNSNANCSSDLRTTAAAILTAPKQTVVTDVPRMTHLLNRLVVRSDGFTVERLEKIYSQLSQLIYKHRQNYNKIPLTEAMEGKVEDLTTQTIPGTSKH</sequence>
<feature type="compositionally biased region" description="Basic and acidic residues" evidence="6">
    <location>
        <begin position="799"/>
        <end position="834"/>
    </location>
</feature>
<dbReference type="PANTHER" id="PTHR23069">
    <property type="entry name" value="AAA DOMAIN-CONTAINING"/>
    <property type="match status" value="1"/>
</dbReference>
<proteinExistence type="inferred from homology"/>
<dbReference type="SMART" id="SM00297">
    <property type="entry name" value="BROMO"/>
    <property type="match status" value="1"/>
</dbReference>
<evidence type="ECO:0000256" key="2">
    <source>
        <dbReference type="ARBA" id="ARBA00022741"/>
    </source>
</evidence>
<dbReference type="PROSITE" id="PS50014">
    <property type="entry name" value="BROMODOMAIN_2"/>
    <property type="match status" value="1"/>
</dbReference>
<feature type="compositionally biased region" description="Polar residues" evidence="6">
    <location>
        <begin position="709"/>
        <end position="719"/>
    </location>
</feature>
<dbReference type="GO" id="GO:0006337">
    <property type="term" value="P:nucleosome disassembly"/>
    <property type="evidence" value="ECO:0007669"/>
    <property type="project" value="TreeGrafter"/>
</dbReference>
<dbReference type="InterPro" id="IPR036427">
    <property type="entry name" value="Bromodomain-like_sf"/>
</dbReference>
<dbReference type="GO" id="GO:0045815">
    <property type="term" value="P:transcription initiation-coupled chromatin remodeling"/>
    <property type="evidence" value="ECO:0007669"/>
    <property type="project" value="TreeGrafter"/>
</dbReference>
<accession>A0AAV4HNR1</accession>
<evidence type="ECO:0000256" key="6">
    <source>
        <dbReference type="SAM" id="MobiDB-lite"/>
    </source>
</evidence>
<feature type="region of interest" description="Disordered" evidence="6">
    <location>
        <begin position="1076"/>
        <end position="1104"/>
    </location>
</feature>
<name>A0AAV4HNR1_9GAST</name>
<feature type="region of interest" description="Disordered" evidence="6">
    <location>
        <begin position="946"/>
        <end position="1063"/>
    </location>
</feature>
<evidence type="ECO:0000259" key="7">
    <source>
        <dbReference type="PROSITE" id="PS50014"/>
    </source>
</evidence>
<dbReference type="CDD" id="cd05528">
    <property type="entry name" value="Bromo_AAA"/>
    <property type="match status" value="1"/>
</dbReference>
<evidence type="ECO:0000256" key="5">
    <source>
        <dbReference type="PROSITE-ProRule" id="PRU00035"/>
    </source>
</evidence>
<keyword evidence="9" id="KW-1185">Reference proteome</keyword>
<dbReference type="GO" id="GO:0042393">
    <property type="term" value="F:histone binding"/>
    <property type="evidence" value="ECO:0007669"/>
    <property type="project" value="TreeGrafter"/>
</dbReference>
<comment type="similarity">
    <text evidence="1">Belongs to the AAA ATPase family.</text>
</comment>
<evidence type="ECO:0000256" key="1">
    <source>
        <dbReference type="ARBA" id="ARBA00006914"/>
    </source>
</evidence>
<dbReference type="GO" id="GO:0005634">
    <property type="term" value="C:nucleus"/>
    <property type="evidence" value="ECO:0007669"/>
    <property type="project" value="TreeGrafter"/>
</dbReference>
<feature type="compositionally biased region" description="Polar residues" evidence="6">
    <location>
        <begin position="980"/>
        <end position="990"/>
    </location>
</feature>
<dbReference type="EMBL" id="BMAT01012728">
    <property type="protein sequence ID" value="GFR98220.1"/>
    <property type="molecule type" value="Genomic_DNA"/>
</dbReference>
<feature type="compositionally biased region" description="Acidic residues" evidence="6">
    <location>
        <begin position="899"/>
        <end position="918"/>
    </location>
</feature>
<protein>
    <submittedName>
        <fullName evidence="8">ATPase family AAA domain-containing protein 2</fullName>
    </submittedName>
</protein>